<dbReference type="EMBL" id="JAHHUM010000020">
    <property type="protein sequence ID" value="KAK5623632.1"/>
    <property type="molecule type" value="Genomic_DNA"/>
</dbReference>
<proteinExistence type="predicted"/>
<keyword evidence="2" id="KW-1185">Reference proteome</keyword>
<gene>
    <name evidence="1" type="ORF">CRENBAI_009878</name>
</gene>
<sequence>MLQHQFLLGFTQTLWHSSPLEVSRTPKYQYSSGIVQILQSLSMQPSLRSKFQSSQGVQGWTASDPIFSIPRRSKDGPPLIHVFEFPGGSEGRSPLIQVPGPADCVPGPADCVPGPLTVFQAQLTVFQAQLTVFQALLTIFQCLPTISQGLLAVCQRLQTYSLTPRWQT</sequence>
<dbReference type="Proteomes" id="UP001311232">
    <property type="component" value="Unassembled WGS sequence"/>
</dbReference>
<evidence type="ECO:0000313" key="2">
    <source>
        <dbReference type="Proteomes" id="UP001311232"/>
    </source>
</evidence>
<comment type="caution">
    <text evidence="1">The sequence shown here is derived from an EMBL/GenBank/DDBJ whole genome shotgun (WGS) entry which is preliminary data.</text>
</comment>
<organism evidence="1 2">
    <name type="scientific">Crenichthys baileyi</name>
    <name type="common">White River springfish</name>
    <dbReference type="NCBI Taxonomy" id="28760"/>
    <lineage>
        <taxon>Eukaryota</taxon>
        <taxon>Metazoa</taxon>
        <taxon>Chordata</taxon>
        <taxon>Craniata</taxon>
        <taxon>Vertebrata</taxon>
        <taxon>Euteleostomi</taxon>
        <taxon>Actinopterygii</taxon>
        <taxon>Neopterygii</taxon>
        <taxon>Teleostei</taxon>
        <taxon>Neoteleostei</taxon>
        <taxon>Acanthomorphata</taxon>
        <taxon>Ovalentaria</taxon>
        <taxon>Atherinomorphae</taxon>
        <taxon>Cyprinodontiformes</taxon>
        <taxon>Goodeidae</taxon>
        <taxon>Crenichthys</taxon>
    </lineage>
</organism>
<dbReference type="AlphaFoldDB" id="A0AAV9SQ75"/>
<evidence type="ECO:0000313" key="1">
    <source>
        <dbReference type="EMBL" id="KAK5623632.1"/>
    </source>
</evidence>
<reference evidence="1 2" key="1">
    <citation type="submission" date="2021-06" db="EMBL/GenBank/DDBJ databases">
        <authorList>
            <person name="Palmer J.M."/>
        </authorList>
    </citation>
    <scope>NUCLEOTIDE SEQUENCE [LARGE SCALE GENOMIC DNA]</scope>
    <source>
        <strain evidence="1 2">MEX-2019</strain>
        <tissue evidence="1">Muscle</tissue>
    </source>
</reference>
<accession>A0AAV9SQ75</accession>
<protein>
    <submittedName>
        <fullName evidence="1">Uncharacterized protein</fullName>
    </submittedName>
</protein>
<name>A0AAV9SQ75_9TELE</name>